<gene>
    <name evidence="3" type="ORF">DDZ13_03390</name>
</gene>
<name>A0A317ZHS2_9BACT</name>
<dbReference type="GO" id="GO:0043565">
    <property type="term" value="F:sequence-specific DNA binding"/>
    <property type="evidence" value="ECO:0007669"/>
    <property type="project" value="InterPro"/>
</dbReference>
<evidence type="ECO:0000313" key="3">
    <source>
        <dbReference type="EMBL" id="PXA05020.1"/>
    </source>
</evidence>
<sequence length="67" mass="7551">MTPSALILTRRLEKGREFLAGGHYETMAEVAHQVGLSPHYFSRRYRRAYPPEDDGTGTSEDTAREPA</sequence>
<comment type="caution">
    <text evidence="3">The sequence shown here is derived from an EMBL/GenBank/DDBJ whole genome shotgun (WGS) entry which is preliminary data.</text>
</comment>
<dbReference type="InterPro" id="IPR018060">
    <property type="entry name" value="HTH_AraC"/>
</dbReference>
<feature type="region of interest" description="Disordered" evidence="1">
    <location>
        <begin position="45"/>
        <end position="67"/>
    </location>
</feature>
<evidence type="ECO:0000259" key="2">
    <source>
        <dbReference type="PROSITE" id="PS01124"/>
    </source>
</evidence>
<evidence type="ECO:0000256" key="1">
    <source>
        <dbReference type="SAM" id="MobiDB-lite"/>
    </source>
</evidence>
<dbReference type="AlphaFoldDB" id="A0A317ZHS2"/>
<organism evidence="3 4">
    <name type="scientific">Coraliomargarita sinensis</name>
    <dbReference type="NCBI Taxonomy" id="2174842"/>
    <lineage>
        <taxon>Bacteria</taxon>
        <taxon>Pseudomonadati</taxon>
        <taxon>Verrucomicrobiota</taxon>
        <taxon>Opitutia</taxon>
        <taxon>Puniceicoccales</taxon>
        <taxon>Coraliomargaritaceae</taxon>
        <taxon>Coraliomargarita</taxon>
    </lineage>
</organism>
<feature type="domain" description="HTH araC/xylS-type" evidence="2">
    <location>
        <begin position="1"/>
        <end position="49"/>
    </location>
</feature>
<keyword evidence="4" id="KW-1185">Reference proteome</keyword>
<proteinExistence type="predicted"/>
<dbReference type="EMBL" id="QHJQ01000002">
    <property type="protein sequence ID" value="PXA05020.1"/>
    <property type="molecule type" value="Genomic_DNA"/>
</dbReference>
<accession>A0A317ZHS2</accession>
<evidence type="ECO:0000313" key="4">
    <source>
        <dbReference type="Proteomes" id="UP000247099"/>
    </source>
</evidence>
<dbReference type="Proteomes" id="UP000247099">
    <property type="component" value="Unassembled WGS sequence"/>
</dbReference>
<protein>
    <recommendedName>
        <fullName evidence="2">HTH araC/xylS-type domain-containing protein</fullName>
    </recommendedName>
</protein>
<dbReference type="InParanoid" id="A0A317ZHS2"/>
<dbReference type="Pfam" id="PF00165">
    <property type="entry name" value="HTH_AraC"/>
    <property type="match status" value="1"/>
</dbReference>
<dbReference type="PROSITE" id="PS01124">
    <property type="entry name" value="HTH_ARAC_FAMILY_2"/>
    <property type="match status" value="1"/>
</dbReference>
<dbReference type="Gene3D" id="1.10.10.60">
    <property type="entry name" value="Homeodomain-like"/>
    <property type="match status" value="1"/>
</dbReference>
<reference evidence="3 4" key="1">
    <citation type="submission" date="2018-05" db="EMBL/GenBank/DDBJ databases">
        <title>Coraliomargarita sinensis sp. nov., isolated from a marine solar saltern.</title>
        <authorList>
            <person name="Zhou L.Y."/>
        </authorList>
    </citation>
    <scope>NUCLEOTIDE SEQUENCE [LARGE SCALE GENOMIC DNA]</scope>
    <source>
        <strain evidence="3 4">WN38</strain>
    </source>
</reference>
<dbReference type="GO" id="GO:0003700">
    <property type="term" value="F:DNA-binding transcription factor activity"/>
    <property type="evidence" value="ECO:0007669"/>
    <property type="project" value="InterPro"/>
</dbReference>